<feature type="signal peptide" evidence="1">
    <location>
        <begin position="1"/>
        <end position="30"/>
    </location>
</feature>
<reference evidence="2 3" key="1">
    <citation type="journal article" date="2024" name="Nat. Commun.">
        <title>Phylogenomics reveals the evolutionary origins of lichenization in chlorophyte algae.</title>
        <authorList>
            <person name="Puginier C."/>
            <person name="Libourel C."/>
            <person name="Otte J."/>
            <person name="Skaloud P."/>
            <person name="Haon M."/>
            <person name="Grisel S."/>
            <person name="Petersen M."/>
            <person name="Berrin J.G."/>
            <person name="Delaux P.M."/>
            <person name="Dal Grande F."/>
            <person name="Keller J."/>
        </authorList>
    </citation>
    <scope>NUCLEOTIDE SEQUENCE [LARGE SCALE GENOMIC DNA]</scope>
    <source>
        <strain evidence="2 3">SAG 2036</strain>
    </source>
</reference>
<comment type="caution">
    <text evidence="2">The sequence shown here is derived from an EMBL/GenBank/DDBJ whole genome shotgun (WGS) entry which is preliminary data.</text>
</comment>
<organism evidence="2 3">
    <name type="scientific">Symbiochloris irregularis</name>
    <dbReference type="NCBI Taxonomy" id="706552"/>
    <lineage>
        <taxon>Eukaryota</taxon>
        <taxon>Viridiplantae</taxon>
        <taxon>Chlorophyta</taxon>
        <taxon>core chlorophytes</taxon>
        <taxon>Trebouxiophyceae</taxon>
        <taxon>Trebouxiales</taxon>
        <taxon>Trebouxiaceae</taxon>
        <taxon>Symbiochloris</taxon>
    </lineage>
</organism>
<dbReference type="AlphaFoldDB" id="A0AAW1NPN9"/>
<gene>
    <name evidence="2" type="ORF">WJX73_008041</name>
</gene>
<evidence type="ECO:0000313" key="3">
    <source>
        <dbReference type="Proteomes" id="UP001465755"/>
    </source>
</evidence>
<protein>
    <submittedName>
        <fullName evidence="2">Uncharacterized protein</fullName>
    </submittedName>
</protein>
<proteinExistence type="predicted"/>
<accession>A0AAW1NPN9</accession>
<keyword evidence="1" id="KW-0732">Signal</keyword>
<evidence type="ECO:0000313" key="2">
    <source>
        <dbReference type="EMBL" id="KAK9789386.1"/>
    </source>
</evidence>
<feature type="chain" id="PRO_5043576019" evidence="1">
    <location>
        <begin position="31"/>
        <end position="89"/>
    </location>
</feature>
<dbReference type="EMBL" id="JALJOQ010000209">
    <property type="protein sequence ID" value="KAK9789386.1"/>
    <property type="molecule type" value="Genomic_DNA"/>
</dbReference>
<evidence type="ECO:0000256" key="1">
    <source>
        <dbReference type="SAM" id="SignalP"/>
    </source>
</evidence>
<dbReference type="Proteomes" id="UP001465755">
    <property type="component" value="Unassembled WGS sequence"/>
</dbReference>
<sequence length="89" mass="9550">MAIYVAASRRLAFPMVALLVALLLASCVSAQYGAPPVDGSYSSASYSLVPLEWQDAPCFSPMARDMAPMVLNIMVATSASIHMANRFQH</sequence>
<name>A0AAW1NPN9_9CHLO</name>
<keyword evidence="3" id="KW-1185">Reference proteome</keyword>